<dbReference type="PANTHER" id="PTHR20982:SF3">
    <property type="entry name" value="MITOCHONDRIAL RIBOSOME RECYCLING FACTOR PSEUDO 1"/>
    <property type="match status" value="1"/>
</dbReference>
<dbReference type="PANTHER" id="PTHR20982">
    <property type="entry name" value="RIBOSOME RECYCLING FACTOR"/>
    <property type="match status" value="1"/>
</dbReference>
<dbReference type="RefSeq" id="WP_176240057.1">
    <property type="nucleotide sequence ID" value="NZ_AP024412.1"/>
</dbReference>
<dbReference type="GO" id="GO:0005737">
    <property type="term" value="C:cytoplasm"/>
    <property type="evidence" value="ECO:0007669"/>
    <property type="project" value="UniProtKB-SubCell"/>
</dbReference>
<evidence type="ECO:0000256" key="3">
    <source>
        <dbReference type="ARBA" id="ARBA00022490"/>
    </source>
</evidence>
<evidence type="ECO:0000313" key="7">
    <source>
        <dbReference type="EMBL" id="BCR36525.1"/>
    </source>
</evidence>
<dbReference type="Pfam" id="PF01765">
    <property type="entry name" value="RRF"/>
    <property type="match status" value="1"/>
</dbReference>
<comment type="subcellular location">
    <subcellularLocation>
        <location evidence="1 5">Cytoplasm</location>
    </subcellularLocation>
</comment>
<dbReference type="GO" id="GO:0043023">
    <property type="term" value="F:ribosomal large subunit binding"/>
    <property type="evidence" value="ECO:0007669"/>
    <property type="project" value="TreeGrafter"/>
</dbReference>
<accession>A0A7U9XVU5</accession>
<dbReference type="Gene3D" id="3.30.1360.40">
    <property type="match status" value="1"/>
</dbReference>
<evidence type="ECO:0000256" key="5">
    <source>
        <dbReference type="HAMAP-Rule" id="MF_00040"/>
    </source>
</evidence>
<comment type="function">
    <text evidence="5">Responsible for the release of ribosomes from messenger RNA at the termination of protein biosynthesis. May increase the efficiency of translation by recycling ribosomes from one round of translation to another.</text>
</comment>
<sequence length="185" mass="21069">MNHEQADLVLMDTEEHMEKSLHVLIKEFAQVRTGRANPALLDHVTVDYYGAPSPIRQISNVSVVEGSQLYIKPFDKSQLKTIETAIYASDLGLNPINDGIGIRLILPQPTEERRRELVKDVDKLAEHAKISVRNIRRDGNDHIKKLGLPEDDEKGYLADVQELTDTYVKKVEEELKVKTEELMKI</sequence>
<dbReference type="FunFam" id="1.10.132.20:FF:000001">
    <property type="entry name" value="Ribosome-recycling factor"/>
    <property type="match status" value="1"/>
</dbReference>
<keyword evidence="8" id="KW-1185">Reference proteome</keyword>
<evidence type="ECO:0000256" key="1">
    <source>
        <dbReference type="ARBA" id="ARBA00004496"/>
    </source>
</evidence>
<evidence type="ECO:0000259" key="6">
    <source>
        <dbReference type="Pfam" id="PF01765"/>
    </source>
</evidence>
<dbReference type="Proteomes" id="UP000620133">
    <property type="component" value="Chromosome"/>
</dbReference>
<dbReference type="SUPFAM" id="SSF55194">
    <property type="entry name" value="Ribosome recycling factor, RRF"/>
    <property type="match status" value="1"/>
</dbReference>
<keyword evidence="3 5" id="KW-0963">Cytoplasm</keyword>
<feature type="domain" description="Ribosome recycling factor" evidence="6">
    <location>
        <begin position="26"/>
        <end position="183"/>
    </location>
</feature>
<evidence type="ECO:0000313" key="8">
    <source>
        <dbReference type="Proteomes" id="UP000620133"/>
    </source>
</evidence>
<dbReference type="Gene3D" id="1.10.132.20">
    <property type="entry name" value="Ribosome-recycling factor"/>
    <property type="match status" value="1"/>
</dbReference>
<dbReference type="GO" id="GO:0006415">
    <property type="term" value="P:translational termination"/>
    <property type="evidence" value="ECO:0007669"/>
    <property type="project" value="UniProtKB-UniRule"/>
</dbReference>
<dbReference type="AlphaFoldDB" id="A0A7U9XVU5"/>
<comment type="similarity">
    <text evidence="2 5">Belongs to the RRF family.</text>
</comment>
<dbReference type="NCBIfam" id="TIGR00496">
    <property type="entry name" value="frr"/>
    <property type="match status" value="1"/>
</dbReference>
<name>A0A7U9XVU5_9MOLU</name>
<proteinExistence type="inferred from homology"/>
<keyword evidence="4 5" id="KW-0648">Protein biosynthesis</keyword>
<dbReference type="InterPro" id="IPR023584">
    <property type="entry name" value="Ribosome_recyc_fac_dom"/>
</dbReference>
<dbReference type="HAMAP" id="MF_00040">
    <property type="entry name" value="RRF"/>
    <property type="match status" value="1"/>
</dbReference>
<dbReference type="FunFam" id="3.30.1360.40:FF:000001">
    <property type="entry name" value="Ribosome-recycling factor"/>
    <property type="match status" value="1"/>
</dbReference>
<dbReference type="InterPro" id="IPR002661">
    <property type="entry name" value="Ribosome_recyc_fac"/>
</dbReference>
<evidence type="ECO:0000256" key="2">
    <source>
        <dbReference type="ARBA" id="ARBA00005912"/>
    </source>
</evidence>
<gene>
    <name evidence="5 7" type="primary">frr</name>
    <name evidence="7" type="ORF">MPAN_014180</name>
</gene>
<reference evidence="7" key="1">
    <citation type="submission" date="2021-01" db="EMBL/GenBank/DDBJ databases">
        <title>Draft genome sequence of Acholeplasmataceae bacterium strain Mahy22.</title>
        <authorList>
            <person name="Watanabe M."/>
            <person name="Kojima H."/>
            <person name="Fukui M."/>
        </authorList>
    </citation>
    <scope>NUCLEOTIDE SEQUENCE</scope>
    <source>
        <strain evidence="7">Mahy22</strain>
    </source>
</reference>
<dbReference type="KEGG" id="manr:MPAN_014180"/>
<dbReference type="CDD" id="cd00520">
    <property type="entry name" value="RRF"/>
    <property type="match status" value="1"/>
</dbReference>
<protein>
    <recommendedName>
        <fullName evidence="5">Ribosome-recycling factor</fullName>
        <shortName evidence="5">RRF</shortName>
    </recommendedName>
    <alternativeName>
        <fullName evidence="5">Ribosome-releasing factor</fullName>
    </alternativeName>
</protein>
<dbReference type="EMBL" id="AP024412">
    <property type="protein sequence ID" value="BCR36525.1"/>
    <property type="molecule type" value="Genomic_DNA"/>
</dbReference>
<evidence type="ECO:0000256" key="4">
    <source>
        <dbReference type="ARBA" id="ARBA00022917"/>
    </source>
</evidence>
<dbReference type="InterPro" id="IPR036191">
    <property type="entry name" value="RRF_sf"/>
</dbReference>
<organism evidence="7 8">
    <name type="scientific">Mariniplasma anaerobium</name>
    <dbReference type="NCBI Taxonomy" id="2735436"/>
    <lineage>
        <taxon>Bacteria</taxon>
        <taxon>Bacillati</taxon>
        <taxon>Mycoplasmatota</taxon>
        <taxon>Mollicutes</taxon>
        <taxon>Acholeplasmatales</taxon>
        <taxon>Acholeplasmataceae</taxon>
        <taxon>Mariniplasma</taxon>
    </lineage>
</organism>